<sequence length="74" mass="7581">MAPGPSTGTPRPGSAGLLAKLVVPLGATVQVLLLPPGRNPTIEIIGQAVVCTAAAATMAYTVLRFVTTERRRPS</sequence>
<evidence type="ECO:0000256" key="1">
    <source>
        <dbReference type="SAM" id="Phobius"/>
    </source>
</evidence>
<keyword evidence="1" id="KW-0812">Transmembrane</keyword>
<dbReference type="EMBL" id="BAABAS010000004">
    <property type="protein sequence ID" value="GAA4227633.1"/>
    <property type="molecule type" value="Genomic_DNA"/>
</dbReference>
<dbReference type="RefSeq" id="WP_344892064.1">
    <property type="nucleotide sequence ID" value="NZ_BAABAS010000004.1"/>
</dbReference>
<feature type="transmembrane region" description="Helical" evidence="1">
    <location>
        <begin position="44"/>
        <end position="66"/>
    </location>
</feature>
<name>A0ABP8BVI6_9ACTN</name>
<dbReference type="Proteomes" id="UP001501710">
    <property type="component" value="Unassembled WGS sequence"/>
</dbReference>
<reference evidence="3" key="1">
    <citation type="journal article" date="2019" name="Int. J. Syst. Evol. Microbiol.">
        <title>The Global Catalogue of Microorganisms (GCM) 10K type strain sequencing project: providing services to taxonomists for standard genome sequencing and annotation.</title>
        <authorList>
            <consortium name="The Broad Institute Genomics Platform"/>
            <consortium name="The Broad Institute Genome Sequencing Center for Infectious Disease"/>
            <person name="Wu L."/>
            <person name="Ma J."/>
        </authorList>
    </citation>
    <scope>NUCLEOTIDE SEQUENCE [LARGE SCALE GENOMIC DNA]</scope>
    <source>
        <strain evidence="3">JCM 17440</strain>
    </source>
</reference>
<keyword evidence="1" id="KW-1133">Transmembrane helix</keyword>
<accession>A0ABP8BVI6</accession>
<comment type="caution">
    <text evidence="2">The sequence shown here is derived from an EMBL/GenBank/DDBJ whole genome shotgun (WGS) entry which is preliminary data.</text>
</comment>
<gene>
    <name evidence="2" type="ORF">GCM10022254_15790</name>
</gene>
<organism evidence="2 3">
    <name type="scientific">Actinomadura meridiana</name>
    <dbReference type="NCBI Taxonomy" id="559626"/>
    <lineage>
        <taxon>Bacteria</taxon>
        <taxon>Bacillati</taxon>
        <taxon>Actinomycetota</taxon>
        <taxon>Actinomycetes</taxon>
        <taxon>Streptosporangiales</taxon>
        <taxon>Thermomonosporaceae</taxon>
        <taxon>Actinomadura</taxon>
    </lineage>
</organism>
<evidence type="ECO:0000313" key="2">
    <source>
        <dbReference type="EMBL" id="GAA4227633.1"/>
    </source>
</evidence>
<protein>
    <submittedName>
        <fullName evidence="2">Uncharacterized protein</fullName>
    </submittedName>
</protein>
<evidence type="ECO:0000313" key="3">
    <source>
        <dbReference type="Proteomes" id="UP001501710"/>
    </source>
</evidence>
<keyword evidence="3" id="KW-1185">Reference proteome</keyword>
<keyword evidence="1" id="KW-0472">Membrane</keyword>
<proteinExistence type="predicted"/>